<dbReference type="GO" id="GO:0006396">
    <property type="term" value="P:RNA processing"/>
    <property type="evidence" value="ECO:0007669"/>
    <property type="project" value="TreeGrafter"/>
</dbReference>
<feature type="compositionally biased region" description="Acidic residues" evidence="3">
    <location>
        <begin position="518"/>
        <end position="528"/>
    </location>
</feature>
<dbReference type="EMBL" id="JBBPFD010000018">
    <property type="protein sequence ID" value="KAK7889769.1"/>
    <property type="molecule type" value="Genomic_DNA"/>
</dbReference>
<feature type="compositionally biased region" description="Basic residues" evidence="3">
    <location>
        <begin position="815"/>
        <end position="827"/>
    </location>
</feature>
<comment type="caution">
    <text evidence="5">The sequence shown here is derived from an EMBL/GenBank/DDBJ whole genome shotgun (WGS) entry which is preliminary data.</text>
</comment>
<sequence length="827" mass="91613">MVATRRGVHVSSETKSDSDLSSAAQATPSTGRRTRRTANNPESSTQTTVEEASSQLEKLVHNTAAQNSARKRCTRASRLHSPDKPSTPAESVHEAEISDMESCCSAVSDIEAPVTRKTTRRRTRATTREGDVSEVESCSSVTSAAKVRRSTRKKQIPDALVSDSEVKDDNAEPCTPVVSQRGKRTRATSKQPVEESEMSDADSVTGDVAKSAARRSTRARRKPDATSEETSESPKSTTRKTRAMKAKTETVSEPMSCESEGFESGPSYSRATRGRRKCTIKDSDSDLTDIGREETPSSSRTGSGSSRQLAPAESAKSLSIVLEKTLFPPDEEDSMNDSRLESTVIEKDAECTLIEEDECVTSTEIKQSDETPLNKTTAEESAVIVEDHKEELPTESVAAKALELEVIQETSEPLKSLSVSTACESENTDVKAEDMDVDNAADTKFMDNKEEEDHGNDVEMKASNSVNGELQLVVDPVQEEPTEGTSSQQHQTADELFSGQPPQGAVVQSKSTISFLDSSEDEDDDDFADEIRESSGNEDENLETNDDLVQTRKSEVTKAFDGLFMIDTRPGQEADEQYYKDRLQEEEQAAQGTAEEEEDEEFVDEDGDDDDDDAADVLFSCRDPQAKALSSRIDPGIRMKELGGLYISFDGSKSKPVSSSQQKPKEKKIQDEVMKKSVIGPDFEKKDAVPPYKESKQALKLKHRAERAKTTGDAWFNMKAPEITPEMKGDLQLLRMRGSMDPKRFYKKNDRDGFPKYFQMGTVVDNPVDFYHSRISKKNRKRTMVEELLADAEFRQKNKKKFQAIMAEKAAQAAGRRHKMKGKFHKK</sequence>
<feature type="compositionally biased region" description="Acidic residues" evidence="3">
    <location>
        <begin position="586"/>
        <end position="615"/>
    </location>
</feature>
<feature type="region of interest" description="Disordered" evidence="3">
    <location>
        <begin position="807"/>
        <end position="827"/>
    </location>
</feature>
<dbReference type="GO" id="GO:0003723">
    <property type="term" value="F:RNA binding"/>
    <property type="evidence" value="ECO:0007669"/>
    <property type="project" value="TreeGrafter"/>
</dbReference>
<dbReference type="InterPro" id="IPR039883">
    <property type="entry name" value="Fcf2/DNTTIP2"/>
</dbReference>
<dbReference type="AlphaFoldDB" id="A0AAW0NE87"/>
<keyword evidence="6" id="KW-1185">Reference proteome</keyword>
<feature type="region of interest" description="Disordered" evidence="3">
    <location>
        <begin position="410"/>
        <end position="550"/>
    </location>
</feature>
<feature type="region of interest" description="Disordered" evidence="3">
    <location>
        <begin position="650"/>
        <end position="670"/>
    </location>
</feature>
<dbReference type="InterPro" id="IPR014810">
    <property type="entry name" value="Fcf2_C"/>
</dbReference>
<feature type="compositionally biased region" description="Polar residues" evidence="3">
    <location>
        <begin position="23"/>
        <end position="56"/>
    </location>
</feature>
<feature type="region of interest" description="Disordered" evidence="3">
    <location>
        <begin position="684"/>
        <end position="705"/>
    </location>
</feature>
<evidence type="ECO:0000256" key="1">
    <source>
        <dbReference type="ARBA" id="ARBA00004604"/>
    </source>
</evidence>
<feature type="compositionally biased region" description="Basic residues" evidence="3">
    <location>
        <begin position="69"/>
        <end position="78"/>
    </location>
</feature>
<feature type="compositionally biased region" description="Polar residues" evidence="3">
    <location>
        <begin position="506"/>
        <end position="516"/>
    </location>
</feature>
<dbReference type="Pfam" id="PF08698">
    <property type="entry name" value="Fcf2"/>
    <property type="match status" value="1"/>
</dbReference>
<feature type="compositionally biased region" description="Low complexity" evidence="3">
    <location>
        <begin position="297"/>
        <end position="307"/>
    </location>
</feature>
<feature type="compositionally biased region" description="Polar residues" evidence="3">
    <location>
        <begin position="410"/>
        <end position="425"/>
    </location>
</feature>
<accession>A0AAW0NE87</accession>
<feature type="compositionally biased region" description="Acidic residues" evidence="3">
    <location>
        <begin position="536"/>
        <end position="546"/>
    </location>
</feature>
<proteinExistence type="predicted"/>
<feature type="compositionally biased region" description="Basic and acidic residues" evidence="3">
    <location>
        <begin position="279"/>
        <end position="295"/>
    </location>
</feature>
<protein>
    <recommendedName>
        <fullName evidence="4">Fcf2 pre-rRNA processing C-terminal domain-containing protein</fullName>
    </recommendedName>
</protein>
<evidence type="ECO:0000256" key="2">
    <source>
        <dbReference type="ARBA" id="ARBA00023242"/>
    </source>
</evidence>
<gene>
    <name evidence="5" type="ORF">WMY93_025329</name>
</gene>
<feature type="region of interest" description="Disordered" evidence="3">
    <location>
        <begin position="1"/>
        <end position="315"/>
    </location>
</feature>
<feature type="domain" description="Fcf2 pre-rRNA processing C-terminal" evidence="4">
    <location>
        <begin position="708"/>
        <end position="801"/>
    </location>
</feature>
<evidence type="ECO:0000259" key="4">
    <source>
        <dbReference type="Pfam" id="PF08698"/>
    </source>
</evidence>
<comment type="subcellular location">
    <subcellularLocation>
        <location evidence="1">Nucleus</location>
        <location evidence="1">Nucleolus</location>
    </subcellularLocation>
</comment>
<feature type="compositionally biased region" description="Basic and acidic residues" evidence="3">
    <location>
        <begin position="444"/>
        <end position="460"/>
    </location>
</feature>
<evidence type="ECO:0000256" key="3">
    <source>
        <dbReference type="SAM" id="MobiDB-lite"/>
    </source>
</evidence>
<feature type="compositionally biased region" description="Basic and acidic residues" evidence="3">
    <location>
        <begin position="684"/>
        <end position="697"/>
    </location>
</feature>
<feature type="compositionally biased region" description="Basic residues" evidence="3">
    <location>
        <begin position="212"/>
        <end position="221"/>
    </location>
</feature>
<keyword evidence="2" id="KW-0539">Nucleus</keyword>
<evidence type="ECO:0000313" key="5">
    <source>
        <dbReference type="EMBL" id="KAK7889769.1"/>
    </source>
</evidence>
<dbReference type="PANTHER" id="PTHR21686">
    <property type="entry name" value="DEOXYNUCLEOTIDYLTRANSFERASE TERMINAL-INTERACTING PROTEIN 2"/>
    <property type="match status" value="1"/>
</dbReference>
<dbReference type="GO" id="GO:0005730">
    <property type="term" value="C:nucleolus"/>
    <property type="evidence" value="ECO:0007669"/>
    <property type="project" value="UniProtKB-SubCell"/>
</dbReference>
<name>A0AAW0NE87_9GOBI</name>
<feature type="region of interest" description="Disordered" evidence="3">
    <location>
        <begin position="567"/>
        <end position="615"/>
    </location>
</feature>
<evidence type="ECO:0000313" key="6">
    <source>
        <dbReference type="Proteomes" id="UP001460270"/>
    </source>
</evidence>
<dbReference type="PANTHER" id="PTHR21686:SF12">
    <property type="entry name" value="DEOXYNUCLEOTIDYLTRANSFERASE TERMINAL-INTERACTING PROTEIN 2"/>
    <property type="match status" value="1"/>
</dbReference>
<dbReference type="Proteomes" id="UP001460270">
    <property type="component" value="Unassembled WGS sequence"/>
</dbReference>
<reference evidence="6" key="1">
    <citation type="submission" date="2024-04" db="EMBL/GenBank/DDBJ databases">
        <title>Salinicola lusitanus LLJ914,a marine bacterium isolated from the Okinawa Trough.</title>
        <authorList>
            <person name="Li J."/>
        </authorList>
    </citation>
    <scope>NUCLEOTIDE SEQUENCE [LARGE SCALE GENOMIC DNA]</scope>
</reference>
<organism evidence="5 6">
    <name type="scientific">Mugilogobius chulae</name>
    <name type="common">yellowstripe goby</name>
    <dbReference type="NCBI Taxonomy" id="88201"/>
    <lineage>
        <taxon>Eukaryota</taxon>
        <taxon>Metazoa</taxon>
        <taxon>Chordata</taxon>
        <taxon>Craniata</taxon>
        <taxon>Vertebrata</taxon>
        <taxon>Euteleostomi</taxon>
        <taxon>Actinopterygii</taxon>
        <taxon>Neopterygii</taxon>
        <taxon>Teleostei</taxon>
        <taxon>Neoteleostei</taxon>
        <taxon>Acanthomorphata</taxon>
        <taxon>Gobiaria</taxon>
        <taxon>Gobiiformes</taxon>
        <taxon>Gobioidei</taxon>
        <taxon>Gobiidae</taxon>
        <taxon>Gobionellinae</taxon>
        <taxon>Mugilogobius</taxon>
    </lineage>
</organism>